<dbReference type="Pfam" id="PF08240">
    <property type="entry name" value="ADH_N"/>
    <property type="match status" value="1"/>
</dbReference>
<dbReference type="PROSITE" id="PS00059">
    <property type="entry name" value="ADH_ZINC"/>
    <property type="match status" value="1"/>
</dbReference>
<keyword evidence="10" id="KW-1185">Reference proteome</keyword>
<dbReference type="PANTHER" id="PTHR42940:SF7">
    <property type="entry name" value="ALCOHOL DEHYDROGENASE-LIKE N-TERMINAL DOMAIN-CONTAINING PROTEIN"/>
    <property type="match status" value="1"/>
</dbReference>
<comment type="similarity">
    <text evidence="2 7">Belongs to the zinc-containing alcohol dehydrogenase family.</text>
</comment>
<dbReference type="SUPFAM" id="SSF50129">
    <property type="entry name" value="GroES-like"/>
    <property type="match status" value="1"/>
</dbReference>
<dbReference type="GO" id="GO:0030554">
    <property type="term" value="F:adenyl nucleotide binding"/>
    <property type="evidence" value="ECO:0007669"/>
    <property type="project" value="UniProtKB-ARBA"/>
</dbReference>
<evidence type="ECO:0000256" key="6">
    <source>
        <dbReference type="ARBA" id="ARBA00023027"/>
    </source>
</evidence>
<dbReference type="PANTHER" id="PTHR42940">
    <property type="entry name" value="ALCOHOL DEHYDROGENASE 1-RELATED"/>
    <property type="match status" value="1"/>
</dbReference>
<dbReference type="GO" id="GO:0043168">
    <property type="term" value="F:anion binding"/>
    <property type="evidence" value="ECO:0007669"/>
    <property type="project" value="UniProtKB-ARBA"/>
</dbReference>
<evidence type="ECO:0000256" key="4">
    <source>
        <dbReference type="ARBA" id="ARBA00022833"/>
    </source>
</evidence>
<sequence length="342" mass="35883">MVTDETMRAVVAPEEGAAFETRELPIPEPDADEIRIEVEACGVCGGDDAARRGHEYGGGLEYPRVPGHEIVGYVDAVGADVTEWEAGERVGVGWHAGHCFTCEACRRGDFHSCENAEVTGVHRDGGWAEYALASREAVASVPESFDAVEAAPLLCAGLTTFNALRNSDARPGDLVAVQGVGGLGHLGLQYAHEAGFETVALSRGTEKREHALELGADHYVDAEREDPAEALQKLGGASVVLATAPAAPAIESVVGGLTTDGQVVAVGVPEEPVGVHVGQLVGTRGAVEGWASGTALDAEETLDFSGLREITPEVEVFDLGDAEDAYQRMLNSDVRFRAVLTP</sequence>
<organism evidence="9 10">
    <name type="scientific">Halarchaeum acidiphilum MH1-52-1</name>
    <dbReference type="NCBI Taxonomy" id="1261545"/>
    <lineage>
        <taxon>Archaea</taxon>
        <taxon>Methanobacteriati</taxon>
        <taxon>Methanobacteriota</taxon>
        <taxon>Stenosarchaea group</taxon>
        <taxon>Halobacteria</taxon>
        <taxon>Halobacteriales</taxon>
        <taxon>Halobacteriaceae</taxon>
    </lineage>
</organism>
<comment type="caution">
    <text evidence="9">The sequence shown here is derived from an EMBL/GenBank/DDBJ whole genome shotgun (WGS) entry which is preliminary data.</text>
</comment>
<dbReference type="AlphaFoldDB" id="U2YX58"/>
<dbReference type="SMART" id="SM00829">
    <property type="entry name" value="PKS_ER"/>
    <property type="match status" value="1"/>
</dbReference>
<comment type="cofactor">
    <cofactor evidence="1 7">
        <name>Zn(2+)</name>
        <dbReference type="ChEBI" id="CHEBI:29105"/>
    </cofactor>
</comment>
<dbReference type="Gene3D" id="3.40.50.720">
    <property type="entry name" value="NAD(P)-binding Rossmann-like Domain"/>
    <property type="match status" value="1"/>
</dbReference>
<dbReference type="Gene3D" id="3.90.180.10">
    <property type="entry name" value="Medium-chain alcohol dehydrogenases, catalytic domain"/>
    <property type="match status" value="1"/>
</dbReference>
<keyword evidence="5" id="KW-0560">Oxidoreductase</keyword>
<dbReference type="InterPro" id="IPR013154">
    <property type="entry name" value="ADH-like_N"/>
</dbReference>
<name>U2YX58_9EURY</name>
<protein>
    <submittedName>
        <fullName evidence="9">Alcohol dehydrogenase</fullName>
    </submittedName>
</protein>
<evidence type="ECO:0000256" key="5">
    <source>
        <dbReference type="ARBA" id="ARBA00023002"/>
    </source>
</evidence>
<dbReference type="InterPro" id="IPR036291">
    <property type="entry name" value="NAD(P)-bd_dom_sf"/>
</dbReference>
<dbReference type="Pfam" id="PF00107">
    <property type="entry name" value="ADH_zinc_N"/>
    <property type="match status" value="1"/>
</dbReference>
<dbReference type="EMBL" id="BATA01000061">
    <property type="protein sequence ID" value="GAD53352.1"/>
    <property type="molecule type" value="Genomic_DNA"/>
</dbReference>
<keyword evidence="4 7" id="KW-0862">Zinc</keyword>
<dbReference type="SUPFAM" id="SSF51735">
    <property type="entry name" value="NAD(P)-binding Rossmann-fold domains"/>
    <property type="match status" value="1"/>
</dbReference>
<evidence type="ECO:0000256" key="3">
    <source>
        <dbReference type="ARBA" id="ARBA00022723"/>
    </source>
</evidence>
<evidence type="ECO:0000313" key="10">
    <source>
        <dbReference type="Proteomes" id="UP000016986"/>
    </source>
</evidence>
<dbReference type="GO" id="GO:0004022">
    <property type="term" value="F:alcohol dehydrogenase (NAD+) activity"/>
    <property type="evidence" value="ECO:0007669"/>
    <property type="project" value="TreeGrafter"/>
</dbReference>
<dbReference type="InterPro" id="IPR013149">
    <property type="entry name" value="ADH-like_C"/>
</dbReference>
<dbReference type="GO" id="GO:0008270">
    <property type="term" value="F:zinc ion binding"/>
    <property type="evidence" value="ECO:0007669"/>
    <property type="project" value="InterPro"/>
</dbReference>
<dbReference type="InterPro" id="IPR002328">
    <property type="entry name" value="ADH_Zn_CS"/>
</dbReference>
<evidence type="ECO:0000256" key="7">
    <source>
        <dbReference type="RuleBase" id="RU361277"/>
    </source>
</evidence>
<dbReference type="FunFam" id="3.40.50.720:FF:000039">
    <property type="entry name" value="Alcohol dehydrogenase AdhP"/>
    <property type="match status" value="1"/>
</dbReference>
<feature type="domain" description="Enoyl reductase (ER)" evidence="8">
    <location>
        <begin position="16"/>
        <end position="340"/>
    </location>
</feature>
<evidence type="ECO:0000256" key="2">
    <source>
        <dbReference type="ARBA" id="ARBA00008072"/>
    </source>
</evidence>
<dbReference type="GO" id="GO:0005737">
    <property type="term" value="C:cytoplasm"/>
    <property type="evidence" value="ECO:0007669"/>
    <property type="project" value="TreeGrafter"/>
</dbReference>
<dbReference type="InterPro" id="IPR011032">
    <property type="entry name" value="GroES-like_sf"/>
</dbReference>
<dbReference type="InterPro" id="IPR020843">
    <property type="entry name" value="ER"/>
</dbReference>
<evidence type="ECO:0000259" key="8">
    <source>
        <dbReference type="SMART" id="SM00829"/>
    </source>
</evidence>
<evidence type="ECO:0000256" key="1">
    <source>
        <dbReference type="ARBA" id="ARBA00001947"/>
    </source>
</evidence>
<dbReference type="GO" id="GO:0044281">
    <property type="term" value="P:small molecule metabolic process"/>
    <property type="evidence" value="ECO:0007669"/>
    <property type="project" value="UniProtKB-ARBA"/>
</dbReference>
<accession>U2YX58</accession>
<gene>
    <name evidence="9" type="ORF">MBEHAL_2112</name>
</gene>
<keyword evidence="3 7" id="KW-0479">Metal-binding</keyword>
<reference evidence="9 10" key="1">
    <citation type="submission" date="2013-09" db="EMBL/GenBank/DDBJ databases">
        <title>Whole genome sequencing of Halarchaeum acidiphilum strain MH1-52-1.</title>
        <authorList>
            <person name="Shimane Y."/>
            <person name="Minegishi H."/>
            <person name="Nishi S."/>
            <person name="Echigo A."/>
            <person name="Shuto A."/>
            <person name="Konishi M."/>
            <person name="Ito T."/>
            <person name="Ohkuma M."/>
            <person name="Ohta Y."/>
            <person name="Nagano Y."/>
            <person name="Tsubouchi T."/>
            <person name="Mori K."/>
            <person name="Usui K."/>
            <person name="Kamekura M."/>
            <person name="Usami R."/>
            <person name="Takaki Y."/>
            <person name="Hatada Y."/>
        </authorList>
    </citation>
    <scope>NUCLEOTIDE SEQUENCE [LARGE SCALE GENOMIC DNA]</scope>
    <source>
        <strain evidence="9 10">JCM 16109</strain>
    </source>
</reference>
<evidence type="ECO:0000313" key="9">
    <source>
        <dbReference type="EMBL" id="GAD53352.1"/>
    </source>
</evidence>
<keyword evidence="6" id="KW-0520">NAD</keyword>
<proteinExistence type="inferred from homology"/>
<dbReference type="eggNOG" id="arCOG01455">
    <property type="taxonomic scope" value="Archaea"/>
</dbReference>
<dbReference type="Proteomes" id="UP000016986">
    <property type="component" value="Unassembled WGS sequence"/>
</dbReference>